<evidence type="ECO:0000256" key="4">
    <source>
        <dbReference type="HAMAP-Rule" id="MF_00128"/>
    </source>
</evidence>
<dbReference type="SUPFAM" id="SSF52218">
    <property type="entry name" value="Flavoproteins"/>
    <property type="match status" value="1"/>
</dbReference>
<dbReference type="PANTHER" id="PTHR37297">
    <property type="entry name" value="PROTEIN NRDI"/>
    <property type="match status" value="1"/>
</dbReference>
<feature type="compositionally biased region" description="Low complexity" evidence="5">
    <location>
        <begin position="11"/>
        <end position="25"/>
    </location>
</feature>
<name>A0A2I1M7Y8_9BIFI</name>
<comment type="similarity">
    <text evidence="2 4">Belongs to the NrdI family.</text>
</comment>
<dbReference type="PANTHER" id="PTHR37297:SF1">
    <property type="entry name" value="PROTEIN NRDI"/>
    <property type="match status" value="1"/>
</dbReference>
<evidence type="ECO:0000256" key="2">
    <source>
        <dbReference type="ARBA" id="ARBA00009942"/>
    </source>
</evidence>
<evidence type="ECO:0000256" key="5">
    <source>
        <dbReference type="SAM" id="MobiDB-lite"/>
    </source>
</evidence>
<dbReference type="NCBIfam" id="TIGR00333">
    <property type="entry name" value="nrdI"/>
    <property type="match status" value="1"/>
</dbReference>
<dbReference type="InterPro" id="IPR004465">
    <property type="entry name" value="RNR_NrdI"/>
</dbReference>
<evidence type="ECO:0000313" key="7">
    <source>
        <dbReference type="Proteomes" id="UP000242263"/>
    </source>
</evidence>
<feature type="region of interest" description="Disordered" evidence="5">
    <location>
        <begin position="1"/>
        <end position="31"/>
    </location>
</feature>
<dbReference type="InterPro" id="IPR029039">
    <property type="entry name" value="Flavoprotein-like_sf"/>
</dbReference>
<dbReference type="GO" id="GO:0010181">
    <property type="term" value="F:FMN binding"/>
    <property type="evidence" value="ECO:0007669"/>
    <property type="project" value="InterPro"/>
</dbReference>
<reference evidence="6 7" key="1">
    <citation type="submission" date="2017-12" db="EMBL/GenBank/DDBJ databases">
        <title>Phylogenetic diversity of female urinary microbiome.</title>
        <authorList>
            <person name="Thomas-White K."/>
            <person name="Wolfe A.J."/>
        </authorList>
    </citation>
    <scope>NUCLEOTIDE SEQUENCE [LARGE SCALE GENOMIC DNA]</scope>
    <source>
        <strain evidence="6 7">UMB0064</strain>
    </source>
</reference>
<dbReference type="Gene3D" id="3.40.50.360">
    <property type="match status" value="1"/>
</dbReference>
<comment type="function">
    <text evidence="1 4">Probably involved in ribonucleotide reductase function.</text>
</comment>
<gene>
    <name evidence="4" type="primary">nrdI</name>
    <name evidence="6" type="ORF">CYJ32_02090</name>
</gene>
<dbReference type="EMBL" id="PKGU01000001">
    <property type="protein sequence ID" value="PKZ16238.1"/>
    <property type="molecule type" value="Genomic_DNA"/>
</dbReference>
<dbReference type="Pfam" id="PF07972">
    <property type="entry name" value="Flavodoxin_NdrI"/>
    <property type="match status" value="1"/>
</dbReference>
<sequence length="182" mass="19963">MGDRRSDHVAEQTATQEPTQETPQAQERELSAPELPAQGDAIGAVVYFSSASENTSRFIHSCKLEEQGINVYRIPMRPKDPALNVDEPYILVVPTYGGGAVKKAVPVQVKKFLNGAANRAGIRGVIASGNTNFGEAFCMAGDMVAAKCKVPFMYYFELMGTQTDREKVTRGVVDFFKTHQEK</sequence>
<organism evidence="6 7">
    <name type="scientific">Alloscardovia omnicolens</name>
    <dbReference type="NCBI Taxonomy" id="419015"/>
    <lineage>
        <taxon>Bacteria</taxon>
        <taxon>Bacillati</taxon>
        <taxon>Actinomycetota</taxon>
        <taxon>Actinomycetes</taxon>
        <taxon>Bifidobacteriales</taxon>
        <taxon>Bifidobacteriaceae</taxon>
        <taxon>Alloscardovia</taxon>
    </lineage>
</organism>
<accession>A0A2I1M7Y8</accession>
<dbReference type="InterPro" id="IPR020852">
    <property type="entry name" value="RNR_Ib_NrdI_bac"/>
</dbReference>
<evidence type="ECO:0000313" key="6">
    <source>
        <dbReference type="EMBL" id="PKZ16238.1"/>
    </source>
</evidence>
<dbReference type="AlphaFoldDB" id="A0A2I1M7Y8"/>
<dbReference type="RefSeq" id="WP_021618691.1">
    <property type="nucleotide sequence ID" value="NZ_CAUPEW010000003.1"/>
</dbReference>
<dbReference type="Proteomes" id="UP000242263">
    <property type="component" value="Unassembled WGS sequence"/>
</dbReference>
<proteinExistence type="inferred from homology"/>
<dbReference type="HAMAP" id="MF_00128">
    <property type="entry name" value="NrdI"/>
    <property type="match status" value="1"/>
</dbReference>
<evidence type="ECO:0000256" key="1">
    <source>
        <dbReference type="ARBA" id="ARBA00003999"/>
    </source>
</evidence>
<protein>
    <recommendedName>
        <fullName evidence="3 4">Protein NrdI</fullName>
    </recommendedName>
</protein>
<comment type="caution">
    <text evidence="6">The sequence shown here is derived from an EMBL/GenBank/DDBJ whole genome shotgun (WGS) entry which is preliminary data.</text>
</comment>
<feature type="compositionally biased region" description="Basic and acidic residues" evidence="5">
    <location>
        <begin position="1"/>
        <end position="10"/>
    </location>
</feature>
<evidence type="ECO:0000256" key="3">
    <source>
        <dbReference type="ARBA" id="ARBA00020129"/>
    </source>
</evidence>